<feature type="compositionally biased region" description="Basic and acidic residues" evidence="2">
    <location>
        <begin position="115"/>
        <end position="127"/>
    </location>
</feature>
<evidence type="ECO:0000313" key="4">
    <source>
        <dbReference type="Proteomes" id="UP001153761"/>
    </source>
</evidence>
<feature type="coiled-coil region" evidence="1">
    <location>
        <begin position="31"/>
        <end position="58"/>
    </location>
</feature>
<evidence type="ECO:0000313" key="3">
    <source>
        <dbReference type="EMBL" id="CAD5959449.1"/>
    </source>
</evidence>
<gene>
    <name evidence="3" type="ORF">PANO66_03179</name>
</gene>
<dbReference type="EMBL" id="LR882963">
    <property type="protein sequence ID" value="CAD5959449.1"/>
    <property type="molecule type" value="Genomic_DNA"/>
</dbReference>
<dbReference type="AlphaFoldDB" id="A0AAD1V6N1"/>
<protein>
    <submittedName>
        <fullName evidence="3">Uncharacterized protein</fullName>
    </submittedName>
</protein>
<evidence type="ECO:0000256" key="1">
    <source>
        <dbReference type="SAM" id="Coils"/>
    </source>
</evidence>
<keyword evidence="1" id="KW-0175">Coiled coil</keyword>
<name>A0AAD1V6N1_PLAAG</name>
<evidence type="ECO:0000256" key="2">
    <source>
        <dbReference type="SAM" id="MobiDB-lite"/>
    </source>
</evidence>
<feature type="region of interest" description="Disordered" evidence="2">
    <location>
        <begin position="114"/>
        <end position="135"/>
    </location>
</feature>
<sequence length="135" mass="15609">MSKIEDIINNSDQTVYDFLTFLDNPNPELLSDEVKTGLKQLQNELKTLRQKSNKIALAILDWCEKYPKIDQVFKNTDWQKVRCDMIEEGEEVPPPDPILEVESLTNKMMIAIDKINQENESSDRPNLNEDNGPEN</sequence>
<dbReference type="RefSeq" id="WP_254032477.1">
    <property type="nucleotide sequence ID" value="NZ_LR882963.1"/>
</dbReference>
<proteinExistence type="predicted"/>
<dbReference type="Proteomes" id="UP001153761">
    <property type="component" value="Chromosome"/>
</dbReference>
<organism evidence="3 4">
    <name type="scientific">Planktothrix agardhii</name>
    <name type="common">Oscillatoria agardhii</name>
    <dbReference type="NCBI Taxonomy" id="1160"/>
    <lineage>
        <taxon>Bacteria</taxon>
        <taxon>Bacillati</taxon>
        <taxon>Cyanobacteriota</taxon>
        <taxon>Cyanophyceae</taxon>
        <taxon>Oscillatoriophycideae</taxon>
        <taxon>Oscillatoriales</taxon>
        <taxon>Microcoleaceae</taxon>
        <taxon>Planktothrix</taxon>
    </lineage>
</organism>
<accession>A0AAD1V6N1</accession>
<reference evidence="3" key="1">
    <citation type="submission" date="2020-09" db="EMBL/GenBank/DDBJ databases">
        <authorList>
            <person name="Blom J."/>
        </authorList>
    </citation>
    <scope>NUCLEOTIDE SEQUENCE</scope>
    <source>
        <strain evidence="3">No.66</strain>
    </source>
</reference>